<dbReference type="InterPro" id="IPR029058">
    <property type="entry name" value="AB_hydrolase_fold"/>
</dbReference>
<dbReference type="EMBL" id="JAQJAN010000012">
    <property type="protein sequence ID" value="KAJ5716486.1"/>
    <property type="molecule type" value="Genomic_DNA"/>
</dbReference>
<evidence type="ECO:0000313" key="8">
    <source>
        <dbReference type="Proteomes" id="UP001215712"/>
    </source>
</evidence>
<evidence type="ECO:0008006" key="9">
    <source>
        <dbReference type="Google" id="ProtNLM"/>
    </source>
</evidence>
<dbReference type="Pfam" id="PF10230">
    <property type="entry name" value="LIDHydrolase"/>
    <property type="match status" value="1"/>
</dbReference>
<dbReference type="AlphaFoldDB" id="A0AAD6MTQ9"/>
<evidence type="ECO:0000256" key="3">
    <source>
        <dbReference type="ARBA" id="ARBA00022677"/>
    </source>
</evidence>
<sequence length="392" mass="43340">LIIASRFTMEPQITQNTFCTYTGAQDEVDTTIFFISGNPGLIGYYHPFLSLLAQNLAEEPESENQSQSPKKTSFQIYGCSLGGFEIPSGDAKAEKRLYSLEDQIRFVHQSLEALMHKTKSGSSSTKRSGSDGNDSSARKHKVILIGHSVGAYIAMEVLRRHRDGIPSLEGIPEATSKDELEASRVFDIVGGVMLFPTVKDIAHSPSGQKLTTLLSFIPQLALLVGYFATILTTLLPFTFLKLAIRSVMKNPPPHGLETTCKFLKSSGGVRQALHMAADEMRTITSDKWADDVWGVGHTSEPVTRLFFYFGRNDHWVAEKTRDEIITFRGQEGDTGEWLGPKMTVCEEGLPHAFCLCEFQVYSPLVGYTNWAIVHSETMAGKVAKMIQDIMSG</sequence>
<protein>
    <recommendedName>
        <fullName evidence="9">Lipid droplet-associated hydrolase</fullName>
    </recommendedName>
</protein>
<comment type="caution">
    <text evidence="7">The sequence shown here is derived from an EMBL/GenBank/DDBJ whole genome shotgun (WGS) entry which is preliminary data.</text>
</comment>
<dbReference type="PANTHER" id="PTHR13390:SF0">
    <property type="entry name" value="LIPID DROPLET-ASSOCIATED HYDROLASE"/>
    <property type="match status" value="1"/>
</dbReference>
<feature type="region of interest" description="Disordered" evidence="5">
    <location>
        <begin position="116"/>
        <end position="137"/>
    </location>
</feature>
<keyword evidence="4" id="KW-0378">Hydrolase</keyword>
<feature type="transmembrane region" description="Helical" evidence="6">
    <location>
        <begin position="220"/>
        <end position="240"/>
    </location>
</feature>
<dbReference type="GO" id="GO:0019915">
    <property type="term" value="P:lipid storage"/>
    <property type="evidence" value="ECO:0007669"/>
    <property type="project" value="InterPro"/>
</dbReference>
<accession>A0AAD6MTQ9</accession>
<keyword evidence="6" id="KW-1133">Transmembrane helix</keyword>
<evidence type="ECO:0000256" key="4">
    <source>
        <dbReference type="ARBA" id="ARBA00022801"/>
    </source>
</evidence>
<proteinExistence type="inferred from homology"/>
<keyword evidence="6" id="KW-0472">Membrane</keyword>
<dbReference type="Proteomes" id="UP001215712">
    <property type="component" value="Unassembled WGS sequence"/>
</dbReference>
<evidence type="ECO:0000256" key="5">
    <source>
        <dbReference type="SAM" id="MobiDB-lite"/>
    </source>
</evidence>
<evidence type="ECO:0000256" key="2">
    <source>
        <dbReference type="ARBA" id="ARBA00008300"/>
    </source>
</evidence>
<evidence type="ECO:0000313" key="7">
    <source>
        <dbReference type="EMBL" id="KAJ5716486.1"/>
    </source>
</evidence>
<keyword evidence="8" id="KW-1185">Reference proteome</keyword>
<gene>
    <name evidence="7" type="ORF">N7493_008397</name>
</gene>
<dbReference type="SUPFAM" id="SSF53474">
    <property type="entry name" value="alpha/beta-Hydrolases"/>
    <property type="match status" value="1"/>
</dbReference>
<comment type="similarity">
    <text evidence="2">Belongs to the AB hydrolase superfamily. LDAH family.</text>
</comment>
<feature type="non-terminal residue" evidence="7">
    <location>
        <position position="1"/>
    </location>
</feature>
<dbReference type="PANTHER" id="PTHR13390">
    <property type="entry name" value="LIPASE"/>
    <property type="match status" value="1"/>
</dbReference>
<dbReference type="GO" id="GO:0072330">
    <property type="term" value="P:monocarboxylic acid biosynthetic process"/>
    <property type="evidence" value="ECO:0007669"/>
    <property type="project" value="UniProtKB-ARBA"/>
</dbReference>
<reference evidence="7" key="2">
    <citation type="submission" date="2023-01" db="EMBL/GenBank/DDBJ databases">
        <authorList>
            <person name="Petersen C."/>
        </authorList>
    </citation>
    <scope>NUCLEOTIDE SEQUENCE</scope>
    <source>
        <strain evidence="7">IBT 17514</strain>
    </source>
</reference>
<dbReference type="GO" id="GO:0017000">
    <property type="term" value="P:antibiotic biosynthetic process"/>
    <property type="evidence" value="ECO:0007669"/>
    <property type="project" value="UniProtKB-ARBA"/>
</dbReference>
<dbReference type="Gene3D" id="3.40.50.1820">
    <property type="entry name" value="alpha/beta hydrolase"/>
    <property type="match status" value="1"/>
</dbReference>
<keyword evidence="6" id="KW-0812">Transmembrane</keyword>
<evidence type="ECO:0000256" key="6">
    <source>
        <dbReference type="SAM" id="Phobius"/>
    </source>
</evidence>
<reference evidence="7" key="1">
    <citation type="journal article" date="2023" name="IMA Fungus">
        <title>Comparative genomic study of the Penicillium genus elucidates a diverse pangenome and 15 lateral gene transfer events.</title>
        <authorList>
            <person name="Petersen C."/>
            <person name="Sorensen T."/>
            <person name="Nielsen M.R."/>
            <person name="Sondergaard T.E."/>
            <person name="Sorensen J.L."/>
            <person name="Fitzpatrick D.A."/>
            <person name="Frisvad J.C."/>
            <person name="Nielsen K.L."/>
        </authorList>
    </citation>
    <scope>NUCLEOTIDE SEQUENCE</scope>
    <source>
        <strain evidence="7">IBT 17514</strain>
    </source>
</reference>
<dbReference type="GO" id="GO:0005811">
    <property type="term" value="C:lipid droplet"/>
    <property type="evidence" value="ECO:0007669"/>
    <property type="project" value="UniProtKB-SubCell"/>
</dbReference>
<evidence type="ECO:0000256" key="1">
    <source>
        <dbReference type="ARBA" id="ARBA00004502"/>
    </source>
</evidence>
<name>A0AAD6MTQ9_9EURO</name>
<dbReference type="InterPro" id="IPR019363">
    <property type="entry name" value="LDAH"/>
</dbReference>
<organism evidence="7 8">
    <name type="scientific">Penicillium malachiteum</name>
    <dbReference type="NCBI Taxonomy" id="1324776"/>
    <lineage>
        <taxon>Eukaryota</taxon>
        <taxon>Fungi</taxon>
        <taxon>Dikarya</taxon>
        <taxon>Ascomycota</taxon>
        <taxon>Pezizomycotina</taxon>
        <taxon>Eurotiomycetes</taxon>
        <taxon>Eurotiomycetidae</taxon>
        <taxon>Eurotiales</taxon>
        <taxon>Aspergillaceae</taxon>
        <taxon>Penicillium</taxon>
    </lineage>
</organism>
<dbReference type="GO" id="GO:0016298">
    <property type="term" value="F:lipase activity"/>
    <property type="evidence" value="ECO:0007669"/>
    <property type="project" value="InterPro"/>
</dbReference>
<keyword evidence="3" id="KW-0551">Lipid droplet</keyword>
<comment type="subcellular location">
    <subcellularLocation>
        <location evidence="1">Lipid droplet</location>
    </subcellularLocation>
</comment>